<accession>A0A5B6VLN0</accession>
<dbReference type="Proteomes" id="UP000325315">
    <property type="component" value="Unassembled WGS sequence"/>
</dbReference>
<keyword evidence="2" id="KW-1185">Reference proteome</keyword>
<evidence type="ECO:0000313" key="1">
    <source>
        <dbReference type="EMBL" id="KAA3469975.1"/>
    </source>
</evidence>
<name>A0A5B6VLN0_9ROSI</name>
<dbReference type="EMBL" id="SMMG02000006">
    <property type="protein sequence ID" value="KAA3469975.1"/>
    <property type="molecule type" value="Genomic_DNA"/>
</dbReference>
<sequence length="126" mass="15165">MERVPLPKEERFNKYLGLPPDRMHMMIIIWNNNGSQHPDFEITVKKLVRLHNLQILTILETKVRANNILEVVNKMSFESRFNVSLGLWKYHATLNKRFMPHLRYLVETQILFIIYAILIFKEHKLH</sequence>
<evidence type="ECO:0000313" key="2">
    <source>
        <dbReference type="Proteomes" id="UP000325315"/>
    </source>
</evidence>
<reference evidence="2" key="1">
    <citation type="journal article" date="2019" name="Plant Biotechnol. J.">
        <title>Genome sequencing of the Australian wild diploid species Gossypium australe highlights disease resistance and delayed gland morphogenesis.</title>
        <authorList>
            <person name="Cai Y."/>
            <person name="Cai X."/>
            <person name="Wang Q."/>
            <person name="Wang P."/>
            <person name="Zhang Y."/>
            <person name="Cai C."/>
            <person name="Xu Y."/>
            <person name="Wang K."/>
            <person name="Zhou Z."/>
            <person name="Wang C."/>
            <person name="Geng S."/>
            <person name="Li B."/>
            <person name="Dong Q."/>
            <person name="Hou Y."/>
            <person name="Wang H."/>
            <person name="Ai P."/>
            <person name="Liu Z."/>
            <person name="Yi F."/>
            <person name="Sun M."/>
            <person name="An G."/>
            <person name="Cheng J."/>
            <person name="Zhang Y."/>
            <person name="Shi Q."/>
            <person name="Xie Y."/>
            <person name="Shi X."/>
            <person name="Chang Y."/>
            <person name="Huang F."/>
            <person name="Chen Y."/>
            <person name="Hong S."/>
            <person name="Mi L."/>
            <person name="Sun Q."/>
            <person name="Zhang L."/>
            <person name="Zhou B."/>
            <person name="Peng R."/>
            <person name="Zhang X."/>
            <person name="Liu F."/>
        </authorList>
    </citation>
    <scope>NUCLEOTIDE SEQUENCE [LARGE SCALE GENOMIC DNA]</scope>
    <source>
        <strain evidence="2">cv. PA1801</strain>
    </source>
</reference>
<dbReference type="AlphaFoldDB" id="A0A5B6VLN0"/>
<organism evidence="1 2">
    <name type="scientific">Gossypium australe</name>
    <dbReference type="NCBI Taxonomy" id="47621"/>
    <lineage>
        <taxon>Eukaryota</taxon>
        <taxon>Viridiplantae</taxon>
        <taxon>Streptophyta</taxon>
        <taxon>Embryophyta</taxon>
        <taxon>Tracheophyta</taxon>
        <taxon>Spermatophyta</taxon>
        <taxon>Magnoliopsida</taxon>
        <taxon>eudicotyledons</taxon>
        <taxon>Gunneridae</taxon>
        <taxon>Pentapetalae</taxon>
        <taxon>rosids</taxon>
        <taxon>malvids</taxon>
        <taxon>Malvales</taxon>
        <taxon>Malvaceae</taxon>
        <taxon>Malvoideae</taxon>
        <taxon>Gossypium</taxon>
    </lineage>
</organism>
<comment type="caution">
    <text evidence="1">The sequence shown here is derived from an EMBL/GenBank/DDBJ whole genome shotgun (WGS) entry which is preliminary data.</text>
</comment>
<proteinExistence type="predicted"/>
<protein>
    <submittedName>
        <fullName evidence="1">Uncharacterized protein</fullName>
    </submittedName>
</protein>
<gene>
    <name evidence="1" type="ORF">EPI10_015718</name>
</gene>